<feature type="signal peptide" evidence="1">
    <location>
        <begin position="1"/>
        <end position="18"/>
    </location>
</feature>
<gene>
    <name evidence="2" type="ORF">D7Z94_11125</name>
</gene>
<evidence type="ECO:0000313" key="3">
    <source>
        <dbReference type="Proteomes" id="UP000276603"/>
    </source>
</evidence>
<dbReference type="AlphaFoldDB" id="A0A3B0CA59"/>
<dbReference type="Gene3D" id="3.10.450.50">
    <property type="match status" value="1"/>
</dbReference>
<keyword evidence="1" id="KW-0732">Signal</keyword>
<dbReference type="OrthoDB" id="117186at2"/>
<proteinExistence type="predicted"/>
<dbReference type="EMBL" id="RBCJ01000002">
    <property type="protein sequence ID" value="RKN81464.1"/>
    <property type="molecule type" value="Genomic_DNA"/>
</dbReference>
<dbReference type="RefSeq" id="WP_120711621.1">
    <property type="nucleotide sequence ID" value="NZ_RBCJ01000002.1"/>
</dbReference>
<accession>A0A3B0CA59</accession>
<evidence type="ECO:0000313" key="2">
    <source>
        <dbReference type="EMBL" id="RKN81464.1"/>
    </source>
</evidence>
<dbReference type="InterPro" id="IPR032710">
    <property type="entry name" value="NTF2-like_dom_sf"/>
</dbReference>
<dbReference type="SUPFAM" id="SSF54427">
    <property type="entry name" value="NTF2-like"/>
    <property type="match status" value="1"/>
</dbReference>
<reference evidence="2 3" key="1">
    <citation type="submission" date="2018-10" db="EMBL/GenBank/DDBJ databases">
        <title>Ulvibacterium marinum gen. nov., sp. nov., a novel marine bacterium of the family Flavobacteriaceae, isolated from a culture of the green alga Ulva prolifera.</title>
        <authorList>
            <person name="Zhang Z."/>
        </authorList>
    </citation>
    <scope>NUCLEOTIDE SEQUENCE [LARGE SCALE GENOMIC DNA]</scope>
    <source>
        <strain evidence="2 3">CCMM003</strain>
    </source>
</reference>
<dbReference type="Proteomes" id="UP000276603">
    <property type="component" value="Unassembled WGS sequence"/>
</dbReference>
<feature type="chain" id="PRO_5017305147" evidence="1">
    <location>
        <begin position="19"/>
        <end position="151"/>
    </location>
</feature>
<organism evidence="2 3">
    <name type="scientific">Ulvibacterium marinum</name>
    <dbReference type="NCBI Taxonomy" id="2419782"/>
    <lineage>
        <taxon>Bacteria</taxon>
        <taxon>Pseudomonadati</taxon>
        <taxon>Bacteroidota</taxon>
        <taxon>Flavobacteriia</taxon>
        <taxon>Flavobacteriales</taxon>
        <taxon>Flavobacteriaceae</taxon>
        <taxon>Ulvibacterium</taxon>
    </lineage>
</organism>
<name>A0A3B0CA59_9FLAO</name>
<protein>
    <submittedName>
        <fullName evidence="2">Nuclear transport factor 2 family protein</fullName>
    </submittedName>
</protein>
<evidence type="ECO:0000256" key="1">
    <source>
        <dbReference type="SAM" id="SignalP"/>
    </source>
</evidence>
<comment type="caution">
    <text evidence="2">The sequence shown here is derived from an EMBL/GenBank/DDBJ whole genome shotgun (WGS) entry which is preliminary data.</text>
</comment>
<keyword evidence="3" id="KW-1185">Reference proteome</keyword>
<sequence>MKHVLNLFFVTICFAASAQESGEASVQRTIETFFDGFHNQDSTIIKKTVSHTVILQTIAKNKEGKKYVRKDKFPDFLKSIVGIPKTTKFEEKIKSYHIQIDGAMAHAWTPYEFWINGEFHHCGVNSFQLFRDGDHWKIIYLIDTRRKEGCD</sequence>